<sequence>MCVTRREREVSLPRCSRRERGEEFDADATCVASLAARTEQSLTMSSRYSSSDGIVFTEDEISMDSIWLQTDVVEDPIHGGTHFDAPLHFNKDGWDVSQVPLEMLLFVPVARVDVRHKVASDPAYLLTVDDILDWEKEHARLPDGCLFIAHTGQSKYWPNRTAYLGIQADGERRFPALTGDAASFLATQRSVNGVGLDTASVDASGYDAHRAILNANMFILENLVNLEKLPILGSYAVVLPLMLDGGSGSPVRVVAIVPRRKIYIYHSEDNHTN</sequence>
<dbReference type="EMBL" id="JABSTU010000007">
    <property type="protein sequence ID" value="KAH8026618.1"/>
    <property type="molecule type" value="Genomic_DNA"/>
</dbReference>
<proteinExistence type="inferred from homology"/>
<evidence type="ECO:0000313" key="3">
    <source>
        <dbReference type="Proteomes" id="UP000821866"/>
    </source>
</evidence>
<dbReference type="AlphaFoldDB" id="A0A9J6DXK5"/>
<dbReference type="Pfam" id="PF04199">
    <property type="entry name" value="Cyclase"/>
    <property type="match status" value="1"/>
</dbReference>
<evidence type="ECO:0008006" key="4">
    <source>
        <dbReference type="Google" id="ProtNLM"/>
    </source>
</evidence>
<gene>
    <name evidence="2" type="ORF">HPB51_022593</name>
</gene>
<dbReference type="VEuPathDB" id="VectorBase:LOC119169706"/>
<name>A0A9J6DXK5_RHIMP</name>
<dbReference type="Gene3D" id="3.50.30.50">
    <property type="entry name" value="Putative cyclase"/>
    <property type="match status" value="1"/>
</dbReference>
<protein>
    <recommendedName>
        <fullName evidence="4">Kynurenine formamidase</fullName>
    </recommendedName>
</protein>
<evidence type="ECO:0000256" key="1">
    <source>
        <dbReference type="ARBA" id="ARBA00007865"/>
    </source>
</evidence>
<comment type="caution">
    <text evidence="2">The sequence shown here is derived from an EMBL/GenBank/DDBJ whole genome shotgun (WGS) entry which is preliminary data.</text>
</comment>
<dbReference type="InterPro" id="IPR037175">
    <property type="entry name" value="KFase_sf"/>
</dbReference>
<dbReference type="GO" id="GO:0004061">
    <property type="term" value="F:arylformamidase activity"/>
    <property type="evidence" value="ECO:0007669"/>
    <property type="project" value="InterPro"/>
</dbReference>
<dbReference type="GO" id="GO:0019441">
    <property type="term" value="P:L-tryptophan catabolic process to kynurenine"/>
    <property type="evidence" value="ECO:0007669"/>
    <property type="project" value="InterPro"/>
</dbReference>
<evidence type="ECO:0000313" key="2">
    <source>
        <dbReference type="EMBL" id="KAH8026618.1"/>
    </source>
</evidence>
<dbReference type="Proteomes" id="UP000821866">
    <property type="component" value="Unassembled WGS sequence"/>
</dbReference>
<accession>A0A9J6DXK5</accession>
<dbReference type="SUPFAM" id="SSF102198">
    <property type="entry name" value="Putative cyclase"/>
    <property type="match status" value="1"/>
</dbReference>
<organism evidence="2 3">
    <name type="scientific">Rhipicephalus microplus</name>
    <name type="common">Cattle tick</name>
    <name type="synonym">Boophilus microplus</name>
    <dbReference type="NCBI Taxonomy" id="6941"/>
    <lineage>
        <taxon>Eukaryota</taxon>
        <taxon>Metazoa</taxon>
        <taxon>Ecdysozoa</taxon>
        <taxon>Arthropoda</taxon>
        <taxon>Chelicerata</taxon>
        <taxon>Arachnida</taxon>
        <taxon>Acari</taxon>
        <taxon>Parasitiformes</taxon>
        <taxon>Ixodida</taxon>
        <taxon>Ixodoidea</taxon>
        <taxon>Ixodidae</taxon>
        <taxon>Rhipicephalinae</taxon>
        <taxon>Rhipicephalus</taxon>
        <taxon>Boophilus</taxon>
    </lineage>
</organism>
<comment type="similarity">
    <text evidence="1">Belongs to the Cyclase 1 superfamily.</text>
</comment>
<keyword evidence="3" id="KW-1185">Reference proteome</keyword>
<dbReference type="InterPro" id="IPR007325">
    <property type="entry name" value="KFase/CYL"/>
</dbReference>
<reference evidence="2" key="2">
    <citation type="submission" date="2021-09" db="EMBL/GenBank/DDBJ databases">
        <authorList>
            <person name="Jia N."/>
            <person name="Wang J."/>
            <person name="Shi W."/>
            <person name="Du L."/>
            <person name="Sun Y."/>
            <person name="Zhan W."/>
            <person name="Jiang J."/>
            <person name="Wang Q."/>
            <person name="Zhang B."/>
            <person name="Ji P."/>
            <person name="Sakyi L.B."/>
            <person name="Cui X."/>
            <person name="Yuan T."/>
            <person name="Jiang B."/>
            <person name="Yang W."/>
            <person name="Lam T.T.-Y."/>
            <person name="Chang Q."/>
            <person name="Ding S."/>
            <person name="Wang X."/>
            <person name="Zhu J."/>
            <person name="Ruan X."/>
            <person name="Zhao L."/>
            <person name="Wei J."/>
            <person name="Que T."/>
            <person name="Du C."/>
            <person name="Cheng J."/>
            <person name="Dai P."/>
            <person name="Han X."/>
            <person name="Huang E."/>
            <person name="Gao Y."/>
            <person name="Liu J."/>
            <person name="Shao H."/>
            <person name="Ye R."/>
            <person name="Li L."/>
            <person name="Wei W."/>
            <person name="Wang X."/>
            <person name="Wang C."/>
            <person name="Huo Q."/>
            <person name="Li W."/>
            <person name="Guo W."/>
            <person name="Chen H."/>
            <person name="Chen S."/>
            <person name="Zhou L."/>
            <person name="Zhou L."/>
            <person name="Ni X."/>
            <person name="Tian J."/>
            <person name="Zhou Y."/>
            <person name="Sheng Y."/>
            <person name="Liu T."/>
            <person name="Pan Y."/>
            <person name="Xia L."/>
            <person name="Li J."/>
            <person name="Zhao F."/>
            <person name="Cao W."/>
        </authorList>
    </citation>
    <scope>NUCLEOTIDE SEQUENCE</scope>
    <source>
        <strain evidence="2">Rmic-2018</strain>
        <tissue evidence="2">Larvae</tissue>
    </source>
</reference>
<dbReference type="PANTHER" id="PTHR43564">
    <property type="entry name" value="KYNURENINE FORMAMIDASE-LIKE PROTEIN"/>
    <property type="match status" value="1"/>
</dbReference>
<reference evidence="2" key="1">
    <citation type="journal article" date="2020" name="Cell">
        <title>Large-Scale Comparative Analyses of Tick Genomes Elucidate Their Genetic Diversity and Vector Capacities.</title>
        <authorList>
            <consortium name="Tick Genome and Microbiome Consortium (TIGMIC)"/>
            <person name="Jia N."/>
            <person name="Wang J."/>
            <person name="Shi W."/>
            <person name="Du L."/>
            <person name="Sun Y."/>
            <person name="Zhan W."/>
            <person name="Jiang J.F."/>
            <person name="Wang Q."/>
            <person name="Zhang B."/>
            <person name="Ji P."/>
            <person name="Bell-Sakyi L."/>
            <person name="Cui X.M."/>
            <person name="Yuan T.T."/>
            <person name="Jiang B.G."/>
            <person name="Yang W.F."/>
            <person name="Lam T.T."/>
            <person name="Chang Q.C."/>
            <person name="Ding S.J."/>
            <person name="Wang X.J."/>
            <person name="Zhu J.G."/>
            <person name="Ruan X.D."/>
            <person name="Zhao L."/>
            <person name="Wei J.T."/>
            <person name="Ye R.Z."/>
            <person name="Que T.C."/>
            <person name="Du C.H."/>
            <person name="Zhou Y.H."/>
            <person name="Cheng J.X."/>
            <person name="Dai P.F."/>
            <person name="Guo W.B."/>
            <person name="Han X.H."/>
            <person name="Huang E.J."/>
            <person name="Li L.F."/>
            <person name="Wei W."/>
            <person name="Gao Y.C."/>
            <person name="Liu J.Z."/>
            <person name="Shao H.Z."/>
            <person name="Wang X."/>
            <person name="Wang C.C."/>
            <person name="Yang T.C."/>
            <person name="Huo Q.B."/>
            <person name="Li W."/>
            <person name="Chen H.Y."/>
            <person name="Chen S.E."/>
            <person name="Zhou L.G."/>
            <person name="Ni X.B."/>
            <person name="Tian J.H."/>
            <person name="Sheng Y."/>
            <person name="Liu T."/>
            <person name="Pan Y.S."/>
            <person name="Xia L.Y."/>
            <person name="Li J."/>
            <person name="Zhao F."/>
            <person name="Cao W.C."/>
        </authorList>
    </citation>
    <scope>NUCLEOTIDE SEQUENCE</scope>
    <source>
        <strain evidence="2">Rmic-2018</strain>
    </source>
</reference>
<dbReference type="PANTHER" id="PTHR43564:SF2">
    <property type="entry name" value="BLR6059 PROTEIN"/>
    <property type="match status" value="1"/>
</dbReference>